<name>A0A077NLU7_XENBV</name>
<keyword evidence="1" id="KW-0175">Coiled coil</keyword>
<dbReference type="Pfam" id="PF05766">
    <property type="entry name" value="NinG"/>
    <property type="match status" value="1"/>
</dbReference>
<evidence type="ECO:0000256" key="1">
    <source>
        <dbReference type="SAM" id="Coils"/>
    </source>
</evidence>
<protein>
    <submittedName>
        <fullName evidence="2">Protein ninG</fullName>
    </submittedName>
</protein>
<dbReference type="HOGENOM" id="CLU_102977_0_0_6"/>
<proteinExistence type="predicted"/>
<dbReference type="Proteomes" id="UP000028487">
    <property type="component" value="Unassembled WGS sequence"/>
</dbReference>
<dbReference type="RefSeq" id="WP_038222902.1">
    <property type="nucleotide sequence ID" value="NZ_CAWLWD010000110.1"/>
</dbReference>
<sequence length="198" mass="23995">MKKQVRRKCEICRVWFHPKYDHVWWCSPEHGAELGMRRQDKKYEKARQKLERERRQKEVEARDKLKTRRLAVKPRSYWIQQAQHAVNAYIRERDRDLPCVSCGTYTSSQWDAGHYRTTAAAPQLRFDERNIQRQCIVCNQHKSGNLVPYRVELIRRIGLKPVEAIESNHDRHRWTIEECKAIRDEYRQKLRELRQEAA</sequence>
<dbReference type="EMBL" id="CBSV010000026">
    <property type="protein sequence ID" value="CDG99815.1"/>
    <property type="molecule type" value="Genomic_DNA"/>
</dbReference>
<evidence type="ECO:0000313" key="3">
    <source>
        <dbReference type="Proteomes" id="UP000028487"/>
    </source>
</evidence>
<gene>
    <name evidence="2" type="primary">ninG</name>
    <name evidence="2" type="ORF">XBFM1_1210005</name>
</gene>
<evidence type="ECO:0000313" key="2">
    <source>
        <dbReference type="EMBL" id="CDG99815.1"/>
    </source>
</evidence>
<reference evidence="2" key="1">
    <citation type="submission" date="2013-07" db="EMBL/GenBank/DDBJ databases">
        <title>Sub-species coevolution in mutualistic symbiosis.</title>
        <authorList>
            <person name="Murfin K."/>
            <person name="Klassen J."/>
            <person name="Lee M."/>
            <person name="Forst S."/>
            <person name="Stock P."/>
            <person name="Goodrich-Blair H."/>
        </authorList>
    </citation>
    <scope>NUCLEOTIDE SEQUENCE [LARGE SCALE GENOMIC DNA]</scope>
    <source>
        <strain evidence="2">Feltiae Moldova</strain>
    </source>
</reference>
<dbReference type="InterPro" id="IPR008713">
    <property type="entry name" value="Phage_lambda_NinG"/>
</dbReference>
<feature type="coiled-coil region" evidence="1">
    <location>
        <begin position="36"/>
        <end position="67"/>
    </location>
</feature>
<organism evidence="2 3">
    <name type="scientific">Xenorhabdus bovienii str. feltiae Moldova</name>
    <dbReference type="NCBI Taxonomy" id="1398200"/>
    <lineage>
        <taxon>Bacteria</taxon>
        <taxon>Pseudomonadati</taxon>
        <taxon>Pseudomonadota</taxon>
        <taxon>Gammaproteobacteria</taxon>
        <taxon>Enterobacterales</taxon>
        <taxon>Morganellaceae</taxon>
        <taxon>Xenorhabdus</taxon>
    </lineage>
</organism>
<comment type="caution">
    <text evidence="2">The sequence shown here is derived from an EMBL/GenBank/DDBJ whole genome shotgun (WGS) entry which is preliminary data.</text>
</comment>
<accession>A0A077NLU7</accession>
<dbReference type="AlphaFoldDB" id="A0A077NLU7"/>